<protein>
    <submittedName>
        <fullName evidence="2">Uncharacterized protein</fullName>
    </submittedName>
</protein>
<evidence type="ECO:0000256" key="1">
    <source>
        <dbReference type="SAM" id="MobiDB-lite"/>
    </source>
</evidence>
<evidence type="ECO:0000313" key="3">
    <source>
        <dbReference type="Proteomes" id="UP001282474"/>
    </source>
</evidence>
<organism evidence="2 3">
    <name type="scientific">Streptomyces caniscabiei</name>
    <dbReference type="NCBI Taxonomy" id="2746961"/>
    <lineage>
        <taxon>Bacteria</taxon>
        <taxon>Bacillati</taxon>
        <taxon>Actinomycetota</taxon>
        <taxon>Actinomycetes</taxon>
        <taxon>Kitasatosporales</taxon>
        <taxon>Streptomycetaceae</taxon>
        <taxon>Streptomyces</taxon>
    </lineage>
</organism>
<feature type="compositionally biased region" description="Low complexity" evidence="1">
    <location>
        <begin position="60"/>
        <end position="74"/>
    </location>
</feature>
<dbReference type="Proteomes" id="UP001282474">
    <property type="component" value="Unassembled WGS sequence"/>
</dbReference>
<evidence type="ECO:0000313" key="2">
    <source>
        <dbReference type="EMBL" id="MDX3037186.1"/>
    </source>
</evidence>
<sequence>MYRAKDTFWVPGNRRIVKGDLVAPDDPAVEGREGLFEEVVIPQALAREAAKPAAKKTAAKKTTAAKPSASAASGDSKKDDPADEDPQERTSDGGGQE</sequence>
<accession>A0ABU4MI89</accession>
<name>A0ABU4MI89_9ACTN</name>
<feature type="region of interest" description="Disordered" evidence="1">
    <location>
        <begin position="48"/>
        <end position="97"/>
    </location>
</feature>
<keyword evidence="3" id="KW-1185">Reference proteome</keyword>
<dbReference type="EMBL" id="JARAWJ010000005">
    <property type="protein sequence ID" value="MDX3037186.1"/>
    <property type="molecule type" value="Genomic_DNA"/>
</dbReference>
<reference evidence="2 3" key="1">
    <citation type="journal article" date="2023" name="Microb. Genom.">
        <title>Mesoterricola silvestris gen. nov., sp. nov., Mesoterricola sediminis sp. nov., Geothrix oryzae sp. nov., Geothrix edaphica sp. nov., Geothrix rubra sp. nov., and Geothrix limicola sp. nov., six novel members of Acidobacteriota isolated from soils.</title>
        <authorList>
            <person name="Weisberg A.J."/>
            <person name="Pearce E."/>
            <person name="Kramer C.G."/>
            <person name="Chang J.H."/>
            <person name="Clarke C.R."/>
        </authorList>
    </citation>
    <scope>NUCLEOTIDE SEQUENCE [LARGE SCALE GENOMIC DNA]</scope>
    <source>
        <strain evidence="2 3">NE20-4-1</strain>
    </source>
</reference>
<gene>
    <name evidence="2" type="ORF">PV383_08395</name>
</gene>
<dbReference type="RefSeq" id="WP_193383336.1">
    <property type="nucleotide sequence ID" value="NZ_JABXWI010000001.1"/>
</dbReference>
<proteinExistence type="predicted"/>
<comment type="caution">
    <text evidence="2">The sequence shown here is derived from an EMBL/GenBank/DDBJ whole genome shotgun (WGS) entry which is preliminary data.</text>
</comment>